<proteinExistence type="predicted"/>
<feature type="disulfide bond" evidence="2">
    <location>
        <begin position="163"/>
        <end position="178"/>
    </location>
</feature>
<evidence type="ECO:0000313" key="3">
    <source>
        <dbReference type="EMBL" id="ODM91907.1"/>
    </source>
</evidence>
<protein>
    <submittedName>
        <fullName evidence="3">Enteropeptidase</fullName>
    </submittedName>
</protein>
<sequence>AYTRISAYMDWIYGIVNGDHSQYTSYQRPKNCTTRCLKPGGECLFYEDKCNGPVNCLGAYDEVGCSHVLTRARDIESDQPLPYWANYPRQRHQTAQSMSRSVFRAPNYGVVPGMGAYRPLPMLSRPVHTSRQGRKVQCDSDEFQCQPLDTNNLSGCIAMTQVCDGRVHCSQNLDETQCAALTKDYKEPLDLSQVTTGEVKGYVMTRFQGLDWHPAVMDWNLALAQTLCSNIMEGTALQSLETIQLAELAERPPFQSLLEATIINSGNGNIILNQRPNSANVKTTSGGGITKVKLNPSNINGVDFDLGFLRCAK</sequence>
<comment type="caution">
    <text evidence="2">Lacks conserved residue(s) required for the propagation of feature annotation.</text>
</comment>
<dbReference type="AlphaFoldDB" id="A0A1D2MFY3"/>
<evidence type="ECO:0000256" key="2">
    <source>
        <dbReference type="PROSITE-ProRule" id="PRU00124"/>
    </source>
</evidence>
<feature type="non-terminal residue" evidence="3">
    <location>
        <position position="1"/>
    </location>
</feature>
<accession>A0A1D2MFY3</accession>
<dbReference type="Proteomes" id="UP000094527">
    <property type="component" value="Unassembled WGS sequence"/>
</dbReference>
<dbReference type="Gene3D" id="4.10.400.10">
    <property type="entry name" value="Low-density Lipoprotein Receptor"/>
    <property type="match status" value="1"/>
</dbReference>
<dbReference type="STRING" id="48709.A0A1D2MFY3"/>
<dbReference type="InterPro" id="IPR036055">
    <property type="entry name" value="LDL_receptor-like_sf"/>
</dbReference>
<dbReference type="SUPFAM" id="SSF57424">
    <property type="entry name" value="LDL receptor-like module"/>
    <property type="match status" value="1"/>
</dbReference>
<name>A0A1D2MFY3_ORCCI</name>
<gene>
    <name evidence="3" type="ORF">Ocin01_14778</name>
</gene>
<evidence type="ECO:0000313" key="4">
    <source>
        <dbReference type="Proteomes" id="UP000094527"/>
    </source>
</evidence>
<dbReference type="InterPro" id="IPR002172">
    <property type="entry name" value="LDrepeatLR_classA_rpt"/>
</dbReference>
<keyword evidence="4" id="KW-1185">Reference proteome</keyword>
<dbReference type="SMART" id="SM00192">
    <property type="entry name" value="LDLa"/>
    <property type="match status" value="2"/>
</dbReference>
<dbReference type="PROSITE" id="PS50068">
    <property type="entry name" value="LDLRA_2"/>
    <property type="match status" value="1"/>
</dbReference>
<evidence type="ECO:0000256" key="1">
    <source>
        <dbReference type="ARBA" id="ARBA00023157"/>
    </source>
</evidence>
<keyword evidence="1 2" id="KW-1015">Disulfide bond</keyword>
<comment type="caution">
    <text evidence="3">The sequence shown here is derived from an EMBL/GenBank/DDBJ whole genome shotgun (WGS) entry which is preliminary data.</text>
</comment>
<organism evidence="3 4">
    <name type="scientific">Orchesella cincta</name>
    <name type="common">Springtail</name>
    <name type="synonym">Podura cincta</name>
    <dbReference type="NCBI Taxonomy" id="48709"/>
    <lineage>
        <taxon>Eukaryota</taxon>
        <taxon>Metazoa</taxon>
        <taxon>Ecdysozoa</taxon>
        <taxon>Arthropoda</taxon>
        <taxon>Hexapoda</taxon>
        <taxon>Collembola</taxon>
        <taxon>Entomobryomorpha</taxon>
        <taxon>Entomobryoidea</taxon>
        <taxon>Orchesellidae</taxon>
        <taxon>Orchesellinae</taxon>
        <taxon>Orchesella</taxon>
    </lineage>
</organism>
<reference evidence="3 4" key="1">
    <citation type="journal article" date="2016" name="Genome Biol. Evol.">
        <title>Gene Family Evolution Reflects Adaptation to Soil Environmental Stressors in the Genome of the Collembolan Orchesella cincta.</title>
        <authorList>
            <person name="Faddeeva-Vakhrusheva A."/>
            <person name="Derks M.F."/>
            <person name="Anvar S.Y."/>
            <person name="Agamennone V."/>
            <person name="Suring W."/>
            <person name="Smit S."/>
            <person name="van Straalen N.M."/>
            <person name="Roelofs D."/>
        </authorList>
    </citation>
    <scope>NUCLEOTIDE SEQUENCE [LARGE SCALE GENOMIC DNA]</scope>
    <source>
        <tissue evidence="3">Mixed pool</tissue>
    </source>
</reference>
<dbReference type="EMBL" id="LJIJ01001382">
    <property type="protein sequence ID" value="ODM91907.1"/>
    <property type="molecule type" value="Genomic_DNA"/>
</dbReference>